<feature type="compositionally biased region" description="Basic and acidic residues" evidence="1">
    <location>
        <begin position="63"/>
        <end position="74"/>
    </location>
</feature>
<feature type="region of interest" description="Disordered" evidence="1">
    <location>
        <begin position="63"/>
        <end position="119"/>
    </location>
</feature>
<dbReference type="VEuPathDB" id="VectorBase:LOC119165732"/>
<accession>A0A6G5A6D1</accession>
<evidence type="ECO:0000313" key="3">
    <source>
        <dbReference type="EMBL" id="NIE46562.1"/>
    </source>
</evidence>
<protein>
    <submittedName>
        <fullName evidence="3">Putative conserved secreted protein</fullName>
    </submittedName>
</protein>
<name>A0A6G5A6D1_RHIMP</name>
<dbReference type="AlphaFoldDB" id="A0A6G5A6D1"/>
<organism evidence="3">
    <name type="scientific">Rhipicephalus microplus</name>
    <name type="common">Cattle tick</name>
    <name type="synonym">Boophilus microplus</name>
    <dbReference type="NCBI Taxonomy" id="6941"/>
    <lineage>
        <taxon>Eukaryota</taxon>
        <taxon>Metazoa</taxon>
        <taxon>Ecdysozoa</taxon>
        <taxon>Arthropoda</taxon>
        <taxon>Chelicerata</taxon>
        <taxon>Arachnida</taxon>
        <taxon>Acari</taxon>
        <taxon>Parasitiformes</taxon>
        <taxon>Ixodida</taxon>
        <taxon>Ixodoidea</taxon>
        <taxon>Ixodidae</taxon>
        <taxon>Rhipicephalinae</taxon>
        <taxon>Rhipicephalus</taxon>
        <taxon>Boophilus</taxon>
    </lineage>
</organism>
<reference evidence="3" key="1">
    <citation type="submission" date="2020-03" db="EMBL/GenBank/DDBJ databases">
        <title>A transcriptome and proteome of the tick Rhipicephalus microplus shaped by the genetic composition of its hosts and developmental stage.</title>
        <authorList>
            <person name="Garcia G.R."/>
            <person name="Ribeiro J.M.C."/>
            <person name="Maruyama S.R."/>
            <person name="Gardinasse L.G."/>
            <person name="Nelson K."/>
            <person name="Ferreira B.R."/>
            <person name="Andrade T.G."/>
            <person name="Santos I.K.F.M."/>
        </authorList>
    </citation>
    <scope>NUCLEOTIDE SEQUENCE</scope>
    <source>
        <strain evidence="3">NSGR</strain>
        <tissue evidence="3">Salivary glands</tissue>
    </source>
</reference>
<feature type="signal peptide" evidence="2">
    <location>
        <begin position="1"/>
        <end position="23"/>
    </location>
</feature>
<feature type="compositionally biased region" description="Low complexity" evidence="1">
    <location>
        <begin position="109"/>
        <end position="119"/>
    </location>
</feature>
<evidence type="ECO:0000256" key="2">
    <source>
        <dbReference type="SAM" id="SignalP"/>
    </source>
</evidence>
<dbReference type="EMBL" id="GIKN01004289">
    <property type="protein sequence ID" value="NIE46562.1"/>
    <property type="molecule type" value="Transcribed_RNA"/>
</dbReference>
<feature type="chain" id="PRO_5026208094" evidence="2">
    <location>
        <begin position="24"/>
        <end position="186"/>
    </location>
</feature>
<proteinExistence type="predicted"/>
<keyword evidence="2" id="KW-0732">Signal</keyword>
<sequence length="186" mass="20814">MLKRLVPLITLLILLVAAKENEGNNESEEDILEAIGSAAATLGHHVHRFFSAFVRGIEKELAERRRKHNEEGDTSKGAGSTPSSKGEEQTPSNSSDSNQEGSQNSTSSQQDPQEPQELQLPQEPQQLQKALPLLPKLYEHWLYFQQSKAVLCRIARSPAAPRNTVLQGTVLHSMSIIYRRAIYRLY</sequence>
<feature type="compositionally biased region" description="Polar residues" evidence="1">
    <location>
        <begin position="77"/>
        <end position="108"/>
    </location>
</feature>
<evidence type="ECO:0000256" key="1">
    <source>
        <dbReference type="SAM" id="MobiDB-lite"/>
    </source>
</evidence>